<keyword evidence="1" id="KW-0812">Transmembrane</keyword>
<reference evidence="2 3" key="1">
    <citation type="submission" date="2021-06" db="EMBL/GenBank/DDBJ databases">
        <title>Caerostris extrusa draft genome.</title>
        <authorList>
            <person name="Kono N."/>
            <person name="Arakawa K."/>
        </authorList>
    </citation>
    <scope>NUCLEOTIDE SEQUENCE [LARGE SCALE GENOMIC DNA]</scope>
</reference>
<feature type="transmembrane region" description="Helical" evidence="1">
    <location>
        <begin position="45"/>
        <end position="66"/>
    </location>
</feature>
<accession>A0AAV4V8M6</accession>
<evidence type="ECO:0000256" key="1">
    <source>
        <dbReference type="SAM" id="Phobius"/>
    </source>
</evidence>
<comment type="caution">
    <text evidence="2">The sequence shown here is derived from an EMBL/GenBank/DDBJ whole genome shotgun (WGS) entry which is preliminary data.</text>
</comment>
<dbReference type="EMBL" id="BPLR01014134">
    <property type="protein sequence ID" value="GIY66595.1"/>
    <property type="molecule type" value="Genomic_DNA"/>
</dbReference>
<keyword evidence="1" id="KW-1133">Transmembrane helix</keyword>
<organism evidence="2 3">
    <name type="scientific">Caerostris extrusa</name>
    <name type="common">Bark spider</name>
    <name type="synonym">Caerostris bankana</name>
    <dbReference type="NCBI Taxonomy" id="172846"/>
    <lineage>
        <taxon>Eukaryota</taxon>
        <taxon>Metazoa</taxon>
        <taxon>Ecdysozoa</taxon>
        <taxon>Arthropoda</taxon>
        <taxon>Chelicerata</taxon>
        <taxon>Arachnida</taxon>
        <taxon>Araneae</taxon>
        <taxon>Araneomorphae</taxon>
        <taxon>Entelegynae</taxon>
        <taxon>Araneoidea</taxon>
        <taxon>Araneidae</taxon>
        <taxon>Caerostris</taxon>
    </lineage>
</organism>
<evidence type="ECO:0000313" key="3">
    <source>
        <dbReference type="Proteomes" id="UP001054945"/>
    </source>
</evidence>
<name>A0AAV4V8M6_CAEEX</name>
<evidence type="ECO:0000313" key="2">
    <source>
        <dbReference type="EMBL" id="GIY66595.1"/>
    </source>
</evidence>
<protein>
    <submittedName>
        <fullName evidence="2">Uncharacterized protein</fullName>
    </submittedName>
</protein>
<gene>
    <name evidence="2" type="ORF">CEXT_331091</name>
</gene>
<keyword evidence="1" id="KW-0472">Membrane</keyword>
<sequence>MSVGDRWVGGKVLRGRQLPSLLHPSLSCRRASFSTSCYPTPPSQIPIQCVFSYLSLAVLFHLTLAFELRGIHCLTRCSNSE</sequence>
<keyword evidence="3" id="KW-1185">Reference proteome</keyword>
<dbReference type="AlphaFoldDB" id="A0AAV4V8M6"/>
<dbReference type="Proteomes" id="UP001054945">
    <property type="component" value="Unassembled WGS sequence"/>
</dbReference>
<proteinExistence type="predicted"/>